<reference evidence="2 3" key="1">
    <citation type="submission" date="2015-03" db="EMBL/GenBank/DDBJ databases">
        <title>Genome assembly of Sandaracinus amylolyticus DSM 53668.</title>
        <authorList>
            <person name="Sharma G."/>
            <person name="Subramanian S."/>
        </authorList>
    </citation>
    <scope>NUCLEOTIDE SEQUENCE [LARGE SCALE GENOMIC DNA]</scope>
    <source>
        <strain evidence="2 3">DSM 53668</strain>
    </source>
</reference>
<name>A0A0F6W3K2_9BACT</name>
<feature type="chain" id="PRO_5002511845" evidence="1">
    <location>
        <begin position="25"/>
        <end position="370"/>
    </location>
</feature>
<dbReference type="KEGG" id="samy:DB32_003742"/>
<dbReference type="AlphaFoldDB" id="A0A0F6W3K2"/>
<keyword evidence="1" id="KW-0732">Signal</keyword>
<sequence length="370" mass="35902">MEMYEMNVAWMQRTGFLAGFFALAAGIAGCSNGGGDPQCDPACPTFYMCCSASDGIACRDIVNDPNNCGGCGVQCPSGICREAACVPGVQGDGGLPSDGGSGGDCRPACGSTERCCGTTCVSRVGYALGGDGRSDPSFDSCNGCGIACDEERASACSIPGGAAMGAPRCMCGAIQDQCREGELCVSQAGSFTCVSTSNDPRNCGAPGNACAMNESCIGGACQCASAGVACTGGTACCSTGCVDTMTDAANCGSCGNVCGAGETCVAGQCLCGGTEACDRPTSGTFGASCGEICCDGACVTVDEANCGGCGTTCTGEEDICGVPLAIIPGTPAEPPSCGPELGGGFPPTFRTACGGGGGFPGLGDGGLPFP</sequence>
<feature type="signal peptide" evidence="1">
    <location>
        <begin position="1"/>
        <end position="24"/>
    </location>
</feature>
<organism evidence="2 3">
    <name type="scientific">Sandaracinus amylolyticus</name>
    <dbReference type="NCBI Taxonomy" id="927083"/>
    <lineage>
        <taxon>Bacteria</taxon>
        <taxon>Pseudomonadati</taxon>
        <taxon>Myxococcota</taxon>
        <taxon>Polyangia</taxon>
        <taxon>Polyangiales</taxon>
        <taxon>Sandaracinaceae</taxon>
        <taxon>Sandaracinus</taxon>
    </lineage>
</organism>
<protein>
    <submittedName>
        <fullName evidence="2">Tryptophan synthase alpha chain</fullName>
    </submittedName>
</protein>
<evidence type="ECO:0000256" key="1">
    <source>
        <dbReference type="SAM" id="SignalP"/>
    </source>
</evidence>
<evidence type="ECO:0000313" key="3">
    <source>
        <dbReference type="Proteomes" id="UP000034883"/>
    </source>
</evidence>
<gene>
    <name evidence="2" type="ORF">DB32_003742</name>
</gene>
<dbReference type="Proteomes" id="UP000034883">
    <property type="component" value="Chromosome"/>
</dbReference>
<evidence type="ECO:0000313" key="2">
    <source>
        <dbReference type="EMBL" id="AKF06593.1"/>
    </source>
</evidence>
<accession>A0A0F6W3K2</accession>
<keyword evidence="3" id="KW-1185">Reference proteome</keyword>
<dbReference type="STRING" id="927083.DB32_003742"/>
<proteinExistence type="predicted"/>
<dbReference type="EMBL" id="CP011125">
    <property type="protein sequence ID" value="AKF06593.1"/>
    <property type="molecule type" value="Genomic_DNA"/>
</dbReference>